<gene>
    <name evidence="2" type="ORF">EST38_g13653</name>
</gene>
<accession>A0A4Q2D0G4</accession>
<protein>
    <submittedName>
        <fullName evidence="2">Uncharacterized protein</fullName>
    </submittedName>
</protein>
<dbReference type="Proteomes" id="UP000290288">
    <property type="component" value="Unassembled WGS sequence"/>
</dbReference>
<feature type="compositionally biased region" description="Acidic residues" evidence="1">
    <location>
        <begin position="71"/>
        <end position="82"/>
    </location>
</feature>
<comment type="caution">
    <text evidence="2">The sequence shown here is derived from an EMBL/GenBank/DDBJ whole genome shotgun (WGS) entry which is preliminary data.</text>
</comment>
<keyword evidence="3" id="KW-1185">Reference proteome</keyword>
<evidence type="ECO:0000256" key="1">
    <source>
        <dbReference type="SAM" id="MobiDB-lite"/>
    </source>
</evidence>
<reference evidence="2 3" key="1">
    <citation type="submission" date="2019-01" db="EMBL/GenBank/DDBJ databases">
        <title>Draft genome sequence of Psathyrella aberdarensis IHI B618.</title>
        <authorList>
            <person name="Buettner E."/>
            <person name="Kellner H."/>
        </authorList>
    </citation>
    <scope>NUCLEOTIDE SEQUENCE [LARGE SCALE GENOMIC DNA]</scope>
    <source>
        <strain evidence="2 3">IHI B618</strain>
    </source>
</reference>
<dbReference type="AlphaFoldDB" id="A0A4Q2D0G4"/>
<name>A0A4Q2D0G4_9AGAR</name>
<proteinExistence type="predicted"/>
<dbReference type="EMBL" id="SDEE01001356">
    <property type="protein sequence ID" value="RXW12202.1"/>
    <property type="molecule type" value="Genomic_DNA"/>
</dbReference>
<feature type="region of interest" description="Disordered" evidence="1">
    <location>
        <begin position="1"/>
        <end position="87"/>
    </location>
</feature>
<evidence type="ECO:0000313" key="3">
    <source>
        <dbReference type="Proteomes" id="UP000290288"/>
    </source>
</evidence>
<evidence type="ECO:0000313" key="2">
    <source>
        <dbReference type="EMBL" id="RXW12202.1"/>
    </source>
</evidence>
<organism evidence="2 3">
    <name type="scientific">Candolleomyces aberdarensis</name>
    <dbReference type="NCBI Taxonomy" id="2316362"/>
    <lineage>
        <taxon>Eukaryota</taxon>
        <taxon>Fungi</taxon>
        <taxon>Dikarya</taxon>
        <taxon>Basidiomycota</taxon>
        <taxon>Agaricomycotina</taxon>
        <taxon>Agaricomycetes</taxon>
        <taxon>Agaricomycetidae</taxon>
        <taxon>Agaricales</taxon>
        <taxon>Agaricineae</taxon>
        <taxon>Psathyrellaceae</taxon>
        <taxon>Candolleomyces</taxon>
    </lineage>
</organism>
<feature type="compositionally biased region" description="Acidic residues" evidence="1">
    <location>
        <begin position="18"/>
        <end position="36"/>
    </location>
</feature>
<dbReference type="OrthoDB" id="10352067at2759"/>
<sequence>MLFQDDEGFEAWVLESLEPPEDPQDWEPSEDGDPPDPNELPEYLLDEPRSRVESPRSWGSQEFVHPTDWESSQEPEPPEDWEVAPPLPELTPEDFEHPDEWDLPDDSELIADWRYYGLRSTAPLTILKSHLTRTAPLNTGTFPSMPSSRLTAGDWTPLWLPWISKLVSRKVRRANIATLFKELLGAPDVLKIIQRETALSWVPASTKRGFYYSKDPNTGVIERRTLLSPQTVHRQHYDHQEAYQNQCRKFMARGKPLVEDIISCFDDLPLFEKVRRAIALRVELGMPTRVPVSQDVEGRIETLEYVFGKDIQVDVNTFFKHLKPGMSDADLIEYWLG</sequence>